<evidence type="ECO:0000256" key="1">
    <source>
        <dbReference type="SAM" id="Phobius"/>
    </source>
</evidence>
<keyword evidence="1" id="KW-0472">Membrane</keyword>
<feature type="transmembrane region" description="Helical" evidence="1">
    <location>
        <begin position="19"/>
        <end position="36"/>
    </location>
</feature>
<dbReference type="RefSeq" id="WP_290205658.1">
    <property type="nucleotide sequence ID" value="NZ_JASDDK010000001.1"/>
</dbReference>
<accession>A0ABT7ZSK2</accession>
<sequence>MIITKLLGLTTFITKSKKAKIAVLGIEIAVLAYALYQQKSEEKNKRLKS</sequence>
<dbReference type="Proteomes" id="UP001231197">
    <property type="component" value="Unassembled WGS sequence"/>
</dbReference>
<keyword evidence="1" id="KW-1133">Transmembrane helix</keyword>
<gene>
    <name evidence="2" type="ORF">QMA06_04510</name>
</gene>
<reference evidence="2 3" key="1">
    <citation type="journal article" date="2023" name="Int. J. Syst. Evol. Microbiol.">
        <title>Winogradskyella bathintestinalis sp. nov., isolated from the intestine of the deep-sea loosejaw dragonfish, Malacosteus niger.</title>
        <authorList>
            <person name="Uniacke-Lowe S."/>
            <person name="Johnson C.N."/>
            <person name="Stanton C."/>
            <person name="Hill C."/>
            <person name="Ross P."/>
        </authorList>
    </citation>
    <scope>NUCLEOTIDE SEQUENCE [LARGE SCALE GENOMIC DNA]</scope>
    <source>
        <strain evidence="2 3">APC 3343</strain>
    </source>
</reference>
<proteinExistence type="predicted"/>
<name>A0ABT7ZSK2_9FLAO</name>
<organism evidence="2 3">
    <name type="scientific">Winogradskyella bathintestinalis</name>
    <dbReference type="NCBI Taxonomy" id="3035208"/>
    <lineage>
        <taxon>Bacteria</taxon>
        <taxon>Pseudomonadati</taxon>
        <taxon>Bacteroidota</taxon>
        <taxon>Flavobacteriia</taxon>
        <taxon>Flavobacteriales</taxon>
        <taxon>Flavobacteriaceae</taxon>
        <taxon>Winogradskyella</taxon>
    </lineage>
</organism>
<dbReference type="EMBL" id="JASDDK010000001">
    <property type="protein sequence ID" value="MDN3491973.1"/>
    <property type="molecule type" value="Genomic_DNA"/>
</dbReference>
<comment type="caution">
    <text evidence="2">The sequence shown here is derived from an EMBL/GenBank/DDBJ whole genome shotgun (WGS) entry which is preliminary data.</text>
</comment>
<keyword evidence="3" id="KW-1185">Reference proteome</keyword>
<protein>
    <submittedName>
        <fullName evidence="2">Uncharacterized protein</fullName>
    </submittedName>
</protein>
<keyword evidence="1" id="KW-0812">Transmembrane</keyword>
<evidence type="ECO:0000313" key="3">
    <source>
        <dbReference type="Proteomes" id="UP001231197"/>
    </source>
</evidence>
<evidence type="ECO:0000313" key="2">
    <source>
        <dbReference type="EMBL" id="MDN3491973.1"/>
    </source>
</evidence>